<accession>A0A843VTJ6</accession>
<feature type="non-terminal residue" evidence="1">
    <location>
        <position position="165"/>
    </location>
</feature>
<reference evidence="1" key="1">
    <citation type="submission" date="2017-07" db="EMBL/GenBank/DDBJ databases">
        <title>Taro Niue Genome Assembly and Annotation.</title>
        <authorList>
            <person name="Atibalentja N."/>
            <person name="Keating K."/>
            <person name="Fields C.J."/>
        </authorList>
    </citation>
    <scope>NUCLEOTIDE SEQUENCE</scope>
    <source>
        <strain evidence="1">Niue_2</strain>
        <tissue evidence="1">Leaf</tissue>
    </source>
</reference>
<gene>
    <name evidence="1" type="ORF">Taro_031032</name>
</gene>
<proteinExistence type="predicted"/>
<dbReference type="AlphaFoldDB" id="A0A843VTJ6"/>
<evidence type="ECO:0000313" key="1">
    <source>
        <dbReference type="EMBL" id="MQL98326.1"/>
    </source>
</evidence>
<organism evidence="1 2">
    <name type="scientific">Colocasia esculenta</name>
    <name type="common">Wild taro</name>
    <name type="synonym">Arum esculentum</name>
    <dbReference type="NCBI Taxonomy" id="4460"/>
    <lineage>
        <taxon>Eukaryota</taxon>
        <taxon>Viridiplantae</taxon>
        <taxon>Streptophyta</taxon>
        <taxon>Embryophyta</taxon>
        <taxon>Tracheophyta</taxon>
        <taxon>Spermatophyta</taxon>
        <taxon>Magnoliopsida</taxon>
        <taxon>Liliopsida</taxon>
        <taxon>Araceae</taxon>
        <taxon>Aroideae</taxon>
        <taxon>Colocasieae</taxon>
        <taxon>Colocasia</taxon>
    </lineage>
</organism>
<keyword evidence="2" id="KW-1185">Reference proteome</keyword>
<dbReference type="EMBL" id="NMUH01002171">
    <property type="protein sequence ID" value="MQL98326.1"/>
    <property type="molecule type" value="Genomic_DNA"/>
</dbReference>
<protein>
    <submittedName>
        <fullName evidence="1">Uncharacterized protein</fullName>
    </submittedName>
</protein>
<sequence length="165" mass="19256">GEKRQTLRGLICRLGGFTGNLLQLEDSSGGEGALLTLGDRVFKPRCRIKAKIITSLAWPRRASSPKLDLLRQWRAVAGAVPRLGRTSRGVRRGVSSRSLHPRVLRYSLHHHLWIIAYSCKAWFRQCRLRLRRRRHYRLSCRHRLRLQLQFPWSMAMVVRPSWRGL</sequence>
<evidence type="ECO:0000313" key="2">
    <source>
        <dbReference type="Proteomes" id="UP000652761"/>
    </source>
</evidence>
<comment type="caution">
    <text evidence="1">The sequence shown here is derived from an EMBL/GenBank/DDBJ whole genome shotgun (WGS) entry which is preliminary data.</text>
</comment>
<name>A0A843VTJ6_COLES</name>
<dbReference type="Proteomes" id="UP000652761">
    <property type="component" value="Unassembled WGS sequence"/>
</dbReference>